<evidence type="ECO:0000256" key="4">
    <source>
        <dbReference type="SAM" id="Phobius"/>
    </source>
</evidence>
<gene>
    <name evidence="6" type="ORF">L1049_016257</name>
</gene>
<feature type="compositionally biased region" description="Polar residues" evidence="3">
    <location>
        <begin position="380"/>
        <end position="389"/>
    </location>
</feature>
<keyword evidence="7" id="KW-1185">Reference proteome</keyword>
<evidence type="ECO:0000313" key="6">
    <source>
        <dbReference type="EMBL" id="KAK9287815.1"/>
    </source>
</evidence>
<dbReference type="InterPro" id="IPR040265">
    <property type="entry name" value="CHUP1/IPGA1-like"/>
</dbReference>
<feature type="signal peptide" evidence="5">
    <location>
        <begin position="1"/>
        <end position="15"/>
    </location>
</feature>
<evidence type="ECO:0000313" key="7">
    <source>
        <dbReference type="Proteomes" id="UP001415857"/>
    </source>
</evidence>
<organism evidence="6 7">
    <name type="scientific">Liquidambar formosana</name>
    <name type="common">Formosan gum</name>
    <dbReference type="NCBI Taxonomy" id="63359"/>
    <lineage>
        <taxon>Eukaryota</taxon>
        <taxon>Viridiplantae</taxon>
        <taxon>Streptophyta</taxon>
        <taxon>Embryophyta</taxon>
        <taxon>Tracheophyta</taxon>
        <taxon>Spermatophyta</taxon>
        <taxon>Magnoliopsida</taxon>
        <taxon>eudicotyledons</taxon>
        <taxon>Gunneridae</taxon>
        <taxon>Pentapetalae</taxon>
        <taxon>Saxifragales</taxon>
        <taxon>Altingiaceae</taxon>
        <taxon>Liquidambar</taxon>
    </lineage>
</organism>
<feature type="coiled-coil region" evidence="2">
    <location>
        <begin position="140"/>
        <end position="174"/>
    </location>
</feature>
<evidence type="ECO:0008006" key="8">
    <source>
        <dbReference type="Google" id="ProtNLM"/>
    </source>
</evidence>
<feature type="chain" id="PRO_5042838644" description="Protein CHUP1, chloroplastic" evidence="5">
    <location>
        <begin position="16"/>
        <end position="687"/>
    </location>
</feature>
<dbReference type="PANTHER" id="PTHR31342:SF35">
    <property type="entry name" value="PROTEIN CHUP1, CHLOROPLASTIC-LIKE"/>
    <property type="match status" value="1"/>
</dbReference>
<keyword evidence="4" id="KW-0472">Membrane</keyword>
<feature type="compositionally biased region" description="Basic and acidic residues" evidence="3">
    <location>
        <begin position="36"/>
        <end position="54"/>
    </location>
</feature>
<dbReference type="AlphaFoldDB" id="A0AAP0X7C0"/>
<accession>A0AAP0X7C0</accession>
<proteinExistence type="predicted"/>
<dbReference type="GO" id="GO:0072699">
    <property type="term" value="P:protein localization to cortical microtubule cytoskeleton"/>
    <property type="evidence" value="ECO:0007669"/>
    <property type="project" value="TreeGrafter"/>
</dbReference>
<keyword evidence="1 2" id="KW-0175">Coiled coil</keyword>
<keyword evidence="4" id="KW-1133">Transmembrane helix</keyword>
<dbReference type="EMBL" id="JBBPBK010000003">
    <property type="protein sequence ID" value="KAK9287815.1"/>
    <property type="molecule type" value="Genomic_DNA"/>
</dbReference>
<sequence length="687" mass="77939">MIVRVSSLIVASVAAFAISQININSSRNSKRNKAIKPSENDDSRFQQKGIKGEEEEKFADSNVSDEEKQEEEVSKKCGSNVKQDTKQNSHEKRELENFEFPTHGKKLNYVTETELLQKLVKELDQRKVTHKGKLLELCGLQEQQSCIAQLQRHLEAKTAEINMLNMTIDLLQTERKGLHEEIKQNLLAEKQLEMPKKRIKEMQAKMDTNANQMKGQLMMLKEQVLGFQRKETTPIREAMVAKKFKAVKDVELEVGEMKRRNKELQLEKRELTVKLVAAKARITELSNKAESKISAKVGEEISSLRQGNEYLSKQVEALQKSRFGMVEELVYQRWLNACLKFEIQDYQTPIRKPSKHNLSKTLGQSSCEKPEQLMLDHSLDTNSSHTSSAESDETDSNTFDSSSSRQKSIRKKYSLIHKIKSWGISKDDSISPGRSSTGNSLSKTGLVRRFSMSMVPSSTSMTRNKYDSAISSTSFRDKEAQDSLESPKTPTFPRNRRVSFSDSVKKFPLTFQDMQKSVEGELDDKKMSGERSGHGSTMHASYKHVAELEGEKQEASALELTSIKAVQSSDSSVEAVNNDRDSTMHASYKHVAELEGEKQEASALELTSIKAVQSSDSSVEAINNDRDENQRVNEVKVLNTEELHSRIPTVLPNDNKVGTRMVHLITVFFFFLVMSLVYFFLHNARIY</sequence>
<evidence type="ECO:0000256" key="2">
    <source>
        <dbReference type="SAM" id="Coils"/>
    </source>
</evidence>
<name>A0AAP0X7C0_LIQFO</name>
<evidence type="ECO:0000256" key="5">
    <source>
        <dbReference type="SAM" id="SignalP"/>
    </source>
</evidence>
<keyword evidence="5" id="KW-0732">Signal</keyword>
<feature type="coiled-coil region" evidence="2">
    <location>
        <begin position="247"/>
        <end position="288"/>
    </location>
</feature>
<feature type="region of interest" description="Disordered" evidence="3">
    <location>
        <begin position="519"/>
        <end position="538"/>
    </location>
</feature>
<feature type="compositionally biased region" description="Basic and acidic residues" evidence="3">
    <location>
        <begin position="519"/>
        <end position="533"/>
    </location>
</feature>
<feature type="compositionally biased region" description="Acidic residues" evidence="3">
    <location>
        <begin position="55"/>
        <end position="70"/>
    </location>
</feature>
<feature type="region of interest" description="Disordered" evidence="3">
    <location>
        <begin position="379"/>
        <end position="404"/>
    </location>
</feature>
<feature type="region of interest" description="Disordered" evidence="3">
    <location>
        <begin position="27"/>
        <end position="94"/>
    </location>
</feature>
<evidence type="ECO:0000256" key="1">
    <source>
        <dbReference type="ARBA" id="ARBA00023054"/>
    </source>
</evidence>
<evidence type="ECO:0000256" key="3">
    <source>
        <dbReference type="SAM" id="MobiDB-lite"/>
    </source>
</evidence>
<reference evidence="6 7" key="1">
    <citation type="journal article" date="2024" name="Plant J.">
        <title>Genome sequences and population genomics reveal climatic adaptation and genomic divergence between two closely related sweetgum species.</title>
        <authorList>
            <person name="Xu W.Q."/>
            <person name="Ren C.Q."/>
            <person name="Zhang X.Y."/>
            <person name="Comes H.P."/>
            <person name="Liu X.H."/>
            <person name="Li Y.G."/>
            <person name="Kettle C.J."/>
            <person name="Jalonen R."/>
            <person name="Gaisberger H."/>
            <person name="Ma Y.Z."/>
            <person name="Qiu Y.X."/>
        </authorList>
    </citation>
    <scope>NUCLEOTIDE SEQUENCE [LARGE SCALE GENOMIC DNA]</scope>
    <source>
        <strain evidence="6">Hangzhou</strain>
    </source>
</reference>
<feature type="compositionally biased region" description="Basic and acidic residues" evidence="3">
    <location>
        <begin position="83"/>
        <end position="94"/>
    </location>
</feature>
<protein>
    <recommendedName>
        <fullName evidence="8">Protein CHUP1, chloroplastic</fullName>
    </recommendedName>
</protein>
<keyword evidence="4" id="KW-0812">Transmembrane</keyword>
<feature type="transmembrane region" description="Helical" evidence="4">
    <location>
        <begin position="661"/>
        <end position="681"/>
    </location>
</feature>
<feature type="region of interest" description="Disordered" evidence="3">
    <location>
        <begin position="472"/>
        <end position="497"/>
    </location>
</feature>
<dbReference type="Proteomes" id="UP001415857">
    <property type="component" value="Unassembled WGS sequence"/>
</dbReference>
<dbReference type="PANTHER" id="PTHR31342">
    <property type="entry name" value="PROTEIN CHUP1, CHLOROPLASTIC"/>
    <property type="match status" value="1"/>
</dbReference>
<dbReference type="GO" id="GO:0055028">
    <property type="term" value="C:cortical microtubule"/>
    <property type="evidence" value="ECO:0007669"/>
    <property type="project" value="TreeGrafter"/>
</dbReference>
<comment type="caution">
    <text evidence="6">The sequence shown here is derived from an EMBL/GenBank/DDBJ whole genome shotgun (WGS) entry which is preliminary data.</text>
</comment>